<dbReference type="AlphaFoldDB" id="A0A182WBP8"/>
<dbReference type="Gene3D" id="1.25.10.10">
    <property type="entry name" value="Leucine-rich Repeat Variant"/>
    <property type="match status" value="1"/>
</dbReference>
<evidence type="ECO:0000313" key="3">
    <source>
        <dbReference type="EnsemblMetazoa" id="AMIN007777-PA"/>
    </source>
</evidence>
<dbReference type="InterPro" id="IPR024336">
    <property type="entry name" value="tRNA_splic_suSen54_N"/>
</dbReference>
<organism evidence="3 4">
    <name type="scientific">Anopheles minimus</name>
    <dbReference type="NCBI Taxonomy" id="112268"/>
    <lineage>
        <taxon>Eukaryota</taxon>
        <taxon>Metazoa</taxon>
        <taxon>Ecdysozoa</taxon>
        <taxon>Arthropoda</taxon>
        <taxon>Hexapoda</taxon>
        <taxon>Insecta</taxon>
        <taxon>Pterygota</taxon>
        <taxon>Neoptera</taxon>
        <taxon>Endopterygota</taxon>
        <taxon>Diptera</taxon>
        <taxon>Nematocera</taxon>
        <taxon>Culicoidea</taxon>
        <taxon>Culicidae</taxon>
        <taxon>Anophelinae</taxon>
        <taxon>Anopheles</taxon>
    </lineage>
</organism>
<dbReference type="GO" id="GO:0002244">
    <property type="term" value="P:hematopoietic progenitor cell differentiation"/>
    <property type="evidence" value="ECO:0007669"/>
    <property type="project" value="TreeGrafter"/>
</dbReference>
<dbReference type="Pfam" id="PF12928">
    <property type="entry name" value="tRNA_int_end_N2"/>
    <property type="match status" value="1"/>
</dbReference>
<keyword evidence="1" id="KW-0677">Repeat</keyword>
<feature type="domain" description="tRNA-splicing endonuclease subunit Sen54 N-terminal" evidence="2">
    <location>
        <begin position="551"/>
        <end position="616"/>
    </location>
</feature>
<dbReference type="SMART" id="SM00185">
    <property type="entry name" value="ARM"/>
    <property type="match status" value="4"/>
</dbReference>
<evidence type="ECO:0000259" key="2">
    <source>
        <dbReference type="Pfam" id="PF12928"/>
    </source>
</evidence>
<reference evidence="4" key="1">
    <citation type="submission" date="2013-03" db="EMBL/GenBank/DDBJ databases">
        <title>The Genome Sequence of Anopheles minimus MINIMUS1.</title>
        <authorList>
            <consortium name="The Broad Institute Genomics Platform"/>
            <person name="Neafsey D.E."/>
            <person name="Walton C."/>
            <person name="Walker B."/>
            <person name="Young S.K."/>
            <person name="Zeng Q."/>
            <person name="Gargeya S."/>
            <person name="Fitzgerald M."/>
            <person name="Haas B."/>
            <person name="Abouelleil A."/>
            <person name="Allen A.W."/>
            <person name="Alvarado L."/>
            <person name="Arachchi H.M."/>
            <person name="Berlin A.M."/>
            <person name="Chapman S.B."/>
            <person name="Gainer-Dewar J."/>
            <person name="Goldberg J."/>
            <person name="Griggs A."/>
            <person name="Gujja S."/>
            <person name="Hansen M."/>
            <person name="Howarth C."/>
            <person name="Imamovic A."/>
            <person name="Ireland A."/>
            <person name="Larimer J."/>
            <person name="McCowan C."/>
            <person name="Murphy C."/>
            <person name="Pearson M."/>
            <person name="Poon T.W."/>
            <person name="Priest M."/>
            <person name="Roberts A."/>
            <person name="Saif S."/>
            <person name="Shea T."/>
            <person name="Sisk P."/>
            <person name="Sykes S."/>
            <person name="Wortman J."/>
            <person name="Nusbaum C."/>
            <person name="Birren B."/>
        </authorList>
    </citation>
    <scope>NUCLEOTIDE SEQUENCE [LARGE SCALE GENOMIC DNA]</scope>
    <source>
        <strain evidence="4">MINIMUS1</strain>
    </source>
</reference>
<dbReference type="STRING" id="112268.A0A182WBP8"/>
<dbReference type="SUPFAM" id="SSF48371">
    <property type="entry name" value="ARM repeat"/>
    <property type="match status" value="1"/>
</dbReference>
<evidence type="ECO:0000313" key="4">
    <source>
        <dbReference type="Proteomes" id="UP000075920"/>
    </source>
</evidence>
<reference evidence="3" key="2">
    <citation type="submission" date="2020-05" db="UniProtKB">
        <authorList>
            <consortium name="EnsemblMetazoa"/>
        </authorList>
    </citation>
    <scope>IDENTIFICATION</scope>
    <source>
        <strain evidence="3">MINIMUS1</strain>
    </source>
</reference>
<dbReference type="VEuPathDB" id="VectorBase:AMIN007777"/>
<dbReference type="EnsemblMetazoa" id="AMIN007777-RA">
    <property type="protein sequence ID" value="AMIN007777-PA"/>
    <property type="gene ID" value="AMIN007777"/>
</dbReference>
<dbReference type="PANTHER" id="PTHR22895">
    <property type="entry name" value="ARMADILLO REPEAT-CONTAINING PROTEIN 6"/>
    <property type="match status" value="1"/>
</dbReference>
<dbReference type="InterPro" id="IPR011989">
    <property type="entry name" value="ARM-like"/>
</dbReference>
<evidence type="ECO:0000256" key="1">
    <source>
        <dbReference type="ARBA" id="ARBA00022737"/>
    </source>
</evidence>
<protein>
    <recommendedName>
        <fullName evidence="2">tRNA-splicing endonuclease subunit Sen54 N-terminal domain-containing protein</fullName>
    </recommendedName>
</protein>
<dbReference type="Proteomes" id="UP000075920">
    <property type="component" value="Unassembled WGS sequence"/>
</dbReference>
<name>A0A182WBP8_9DIPT</name>
<dbReference type="InterPro" id="IPR000225">
    <property type="entry name" value="Armadillo"/>
</dbReference>
<accession>A0A182WBP8</accession>
<sequence>MYAVMLKSAMYWAWVQIKPWYRLPGLYRSEAFMLARMAGFTFGAGVDESHRRLPAIMAKVITQETFDDVVKENIVEFSMSIEEAREETIKQFEAQGIHLGNIIKDLNVNPDTGVPLLNESVEELKRLAEMKDADPQKVFQHLAVITEECKLSVPHRVLASKLGAYEFIVKRLNSNDQLEGDVLLKLLTAANAIINKQPDVFNHESLAVVLKTLKGFPDAKVACEAMKWLQKACILHEMNRQLIMEENQTIPTLKPFLSRTEPDVIRNTCTLFRFLILDDDIRVEFGKAHEHARQLAGETLTEITQLLTKCKSDPDLISDLMLTIASLTVRNEFCQTVEEAGGLKFILDAMVEFPESIKIIREACKLLKALAGNDTVKQHIIQCGAAPLLESALNCHKANETFARHALVCISTLALRDPNNSKALFETGISETIIQTMKIHPTSKIIQRNAAWAVRNMVSRSRDQCDTFVAQGIEDVLNQALTDHPSIAHDVKSALRDLGCKVQLNEDGQEMVKHHTESYEVQAQFTRLVSLEEFDETRQADLEQMKDQFCRLLSQERVNKSDSISEGVWENDHRRIRITRVEGKWQSYGYEDSTGKYVESHEGLFLMEMNRLIVRWNGIVVSIEQGYSLLLGHPGTLTLEEYQVYSILVRASYYVL</sequence>
<keyword evidence="4" id="KW-1185">Reference proteome</keyword>
<proteinExistence type="predicted"/>
<dbReference type="PANTHER" id="PTHR22895:SF0">
    <property type="entry name" value="ARMADILLO REPEAT-CONTAINING PROTEIN 6"/>
    <property type="match status" value="1"/>
</dbReference>
<dbReference type="InterPro" id="IPR016024">
    <property type="entry name" value="ARM-type_fold"/>
</dbReference>